<dbReference type="InterPro" id="IPR026960">
    <property type="entry name" value="RVT-Znf"/>
</dbReference>
<organism evidence="2 3">
    <name type="scientific">Eleusine coracana subsp. coracana</name>
    <dbReference type="NCBI Taxonomy" id="191504"/>
    <lineage>
        <taxon>Eukaryota</taxon>
        <taxon>Viridiplantae</taxon>
        <taxon>Streptophyta</taxon>
        <taxon>Embryophyta</taxon>
        <taxon>Tracheophyta</taxon>
        <taxon>Spermatophyta</taxon>
        <taxon>Magnoliopsida</taxon>
        <taxon>Liliopsida</taxon>
        <taxon>Poales</taxon>
        <taxon>Poaceae</taxon>
        <taxon>PACMAD clade</taxon>
        <taxon>Chloridoideae</taxon>
        <taxon>Cynodonteae</taxon>
        <taxon>Eleusininae</taxon>
        <taxon>Eleusine</taxon>
    </lineage>
</organism>
<protein>
    <recommendedName>
        <fullName evidence="1">Reverse transcriptase zinc-binding domain-containing protein</fullName>
    </recommendedName>
</protein>
<name>A0AAV5FRI5_ELECO</name>
<reference evidence="2" key="1">
    <citation type="journal article" date="2018" name="DNA Res.">
        <title>Multiple hybrid de novo genome assembly of finger millet, an orphan allotetraploid crop.</title>
        <authorList>
            <person name="Hatakeyama M."/>
            <person name="Aluri S."/>
            <person name="Balachadran M.T."/>
            <person name="Sivarajan S.R."/>
            <person name="Patrignani A."/>
            <person name="Gruter S."/>
            <person name="Poveda L."/>
            <person name="Shimizu-Inatsugi R."/>
            <person name="Baeten J."/>
            <person name="Francoijs K.J."/>
            <person name="Nataraja K.N."/>
            <person name="Reddy Y.A.N."/>
            <person name="Phadnis S."/>
            <person name="Ravikumar R.L."/>
            <person name="Schlapbach R."/>
            <person name="Sreeman S.M."/>
            <person name="Shimizu K.K."/>
        </authorList>
    </citation>
    <scope>NUCLEOTIDE SEQUENCE</scope>
</reference>
<evidence type="ECO:0000313" key="3">
    <source>
        <dbReference type="Proteomes" id="UP001054889"/>
    </source>
</evidence>
<dbReference type="Pfam" id="PF13966">
    <property type="entry name" value="zf-RVT"/>
    <property type="match status" value="1"/>
</dbReference>
<comment type="caution">
    <text evidence="2">The sequence shown here is derived from an EMBL/GenBank/DDBJ whole genome shotgun (WGS) entry which is preliminary data.</text>
</comment>
<evidence type="ECO:0000313" key="2">
    <source>
        <dbReference type="EMBL" id="GJN38304.1"/>
    </source>
</evidence>
<proteinExistence type="predicted"/>
<dbReference type="AlphaFoldDB" id="A0AAV5FRI5"/>
<dbReference type="Proteomes" id="UP001054889">
    <property type="component" value="Unassembled WGS sequence"/>
</dbReference>
<evidence type="ECO:0000259" key="1">
    <source>
        <dbReference type="Pfam" id="PF13966"/>
    </source>
</evidence>
<accession>A0AAV5FRI5</accession>
<feature type="domain" description="Reverse transcriptase zinc-binding" evidence="1">
    <location>
        <begin position="4"/>
        <end position="71"/>
    </location>
</feature>
<reference evidence="2" key="2">
    <citation type="submission" date="2021-12" db="EMBL/GenBank/DDBJ databases">
        <title>Resequencing data analysis of finger millet.</title>
        <authorList>
            <person name="Hatakeyama M."/>
            <person name="Aluri S."/>
            <person name="Balachadran M.T."/>
            <person name="Sivarajan S.R."/>
            <person name="Poveda L."/>
            <person name="Shimizu-Inatsugi R."/>
            <person name="Schlapbach R."/>
            <person name="Sreeman S.M."/>
            <person name="Shimizu K.K."/>
        </authorList>
    </citation>
    <scope>NUCLEOTIDE SEQUENCE</scope>
</reference>
<sequence length="171" mass="19996">MTFEPWRRLWKTWAPQKCKFFLWLAIKNRCWTADGLARRRLDHPDRCPLCDQEEEDVQHLLSICVVARKVWFQVLNSLNLGAAAPRNRERSFAEWWRKSLQKVDKDNRKGVNSLILLTAWCIWRHRNACAFEGVSPSAATIFHEVKNEYGLWCMAGAKKLEVVGHGGRFLS</sequence>
<keyword evidence="3" id="KW-1185">Reference proteome</keyword>
<dbReference type="EMBL" id="BQKI01000096">
    <property type="protein sequence ID" value="GJN38304.1"/>
    <property type="molecule type" value="Genomic_DNA"/>
</dbReference>
<gene>
    <name evidence="2" type="primary">gb27333</name>
    <name evidence="2" type="ORF">PR202_gb27333</name>
</gene>